<evidence type="ECO:0000313" key="10">
    <source>
        <dbReference type="Proteomes" id="UP000031631"/>
    </source>
</evidence>
<dbReference type="SUPFAM" id="SSF55083">
    <property type="entry name" value="6-hydroxymethyl-7,8-dihydropterin pyrophosphokinase, HPPK"/>
    <property type="match status" value="1"/>
</dbReference>
<evidence type="ECO:0000256" key="3">
    <source>
        <dbReference type="ARBA" id="ARBA00022679"/>
    </source>
</evidence>
<proteinExistence type="predicted"/>
<dbReference type="CDD" id="cd00483">
    <property type="entry name" value="HPPK"/>
    <property type="match status" value="1"/>
</dbReference>
<dbReference type="Proteomes" id="UP000031631">
    <property type="component" value="Chromosome"/>
</dbReference>
<reference evidence="9 10" key="1">
    <citation type="journal article" date="2014" name="PLoS ONE">
        <title>Physiological and genomic features of a novel sulfur-oxidizing gammaproteobacterium belonging to a previously uncultivated symbiotic lineage isolated from a hydrothermal vent.</title>
        <authorList>
            <person name="Nunoura T."/>
            <person name="Takaki Y."/>
            <person name="Kazama H."/>
            <person name="Kakuta J."/>
            <person name="Shimamura S."/>
            <person name="Makita H."/>
            <person name="Hirai M."/>
            <person name="Miyazaki M."/>
            <person name="Takai K."/>
        </authorList>
    </citation>
    <scope>NUCLEOTIDE SEQUENCE [LARGE SCALE GENOMIC DNA]</scope>
    <source>
        <strain evidence="9 10">Hiromi1</strain>
    </source>
</reference>
<evidence type="ECO:0000256" key="2">
    <source>
        <dbReference type="ARBA" id="ARBA00013253"/>
    </source>
</evidence>
<dbReference type="InterPro" id="IPR035907">
    <property type="entry name" value="Hppk_sf"/>
</dbReference>
<evidence type="ECO:0000313" key="9">
    <source>
        <dbReference type="EMBL" id="BAO44972.1"/>
    </source>
</evidence>
<dbReference type="GO" id="GO:0003848">
    <property type="term" value="F:2-amino-4-hydroxy-6-hydroxymethyldihydropteridine diphosphokinase activity"/>
    <property type="evidence" value="ECO:0007669"/>
    <property type="project" value="UniProtKB-EC"/>
</dbReference>
<dbReference type="GO" id="GO:0046656">
    <property type="term" value="P:folic acid biosynthetic process"/>
    <property type="evidence" value="ECO:0007669"/>
    <property type="project" value="UniProtKB-KW"/>
</dbReference>
<comment type="pathway">
    <text evidence="1">Cofactor biosynthesis; tetrahydrofolate biosynthesis; 2-amino-4-hydroxy-6-hydroxymethyl-7,8-dihydropteridine diphosphate from 7,8-dihydroneopterin triphosphate: step 4/4.</text>
</comment>
<name>A0A7U6GJU9_9GAMM</name>
<accession>A0A7U6GJU9</accession>
<keyword evidence="4" id="KW-0547">Nucleotide-binding</keyword>
<protein>
    <recommendedName>
        <fullName evidence="2">2-amino-4-hydroxy-6-hydroxymethyldihydropteridine diphosphokinase</fullName>
        <ecNumber evidence="2">2.7.6.3</ecNumber>
    </recommendedName>
</protein>
<keyword evidence="10" id="KW-1185">Reference proteome</keyword>
<sequence length="157" mass="17939">MTRAWISAGSNVEREHNIRQAIETLQQAFGVLVLSPIYRTRAEGFEGEDFLNLVIGVDTELSPGELRQRLREIEDRQGRVRGENKYASRTLDLDLLTWGDLVDQSQGIPRDEILKYAFVLKPLADVAPDQNYPGTHKTFGELWAEFPRRGNMQQVLL</sequence>
<gene>
    <name evidence="9" type="ORF">TBH_C2058</name>
</gene>
<keyword evidence="7" id="KW-0289">Folate biosynthesis</keyword>
<organism evidence="9 10">
    <name type="scientific">Thiolapillus brandeum</name>
    <dbReference type="NCBI Taxonomy" id="1076588"/>
    <lineage>
        <taxon>Bacteria</taxon>
        <taxon>Pseudomonadati</taxon>
        <taxon>Pseudomonadota</taxon>
        <taxon>Gammaproteobacteria</taxon>
        <taxon>Chromatiales</taxon>
        <taxon>Sedimenticolaceae</taxon>
        <taxon>Thiolapillus</taxon>
    </lineage>
</organism>
<dbReference type="PANTHER" id="PTHR43071">
    <property type="entry name" value="2-AMINO-4-HYDROXY-6-HYDROXYMETHYLDIHYDROPTERIDINE PYROPHOSPHOKINASE"/>
    <property type="match status" value="1"/>
</dbReference>
<dbReference type="EC" id="2.7.6.3" evidence="2"/>
<dbReference type="PROSITE" id="PS00794">
    <property type="entry name" value="HPPK"/>
    <property type="match status" value="1"/>
</dbReference>
<dbReference type="GO" id="GO:0016301">
    <property type="term" value="F:kinase activity"/>
    <property type="evidence" value="ECO:0007669"/>
    <property type="project" value="UniProtKB-KW"/>
</dbReference>
<dbReference type="PANTHER" id="PTHR43071:SF2">
    <property type="entry name" value="2-AMINO-4-HYDROXY-6-HYDROXYMETHYLDIHYDROPTERIDINE PYROPHOSPHOKINASE"/>
    <property type="match status" value="1"/>
</dbReference>
<feature type="domain" description="7,8-dihydro-6-hydroxymethylpterin-pyrophosphokinase" evidence="8">
    <location>
        <begin position="85"/>
        <end position="96"/>
    </location>
</feature>
<dbReference type="GO" id="GO:0005524">
    <property type="term" value="F:ATP binding"/>
    <property type="evidence" value="ECO:0007669"/>
    <property type="project" value="UniProtKB-KW"/>
</dbReference>
<evidence type="ECO:0000256" key="4">
    <source>
        <dbReference type="ARBA" id="ARBA00022741"/>
    </source>
</evidence>
<evidence type="ECO:0000256" key="7">
    <source>
        <dbReference type="ARBA" id="ARBA00022909"/>
    </source>
</evidence>
<evidence type="ECO:0000256" key="6">
    <source>
        <dbReference type="ARBA" id="ARBA00022840"/>
    </source>
</evidence>
<dbReference type="UniPathway" id="UPA00077">
    <property type="reaction ID" value="UER00155"/>
</dbReference>
<dbReference type="Pfam" id="PF01288">
    <property type="entry name" value="HPPK"/>
    <property type="match status" value="1"/>
</dbReference>
<dbReference type="EMBL" id="AP012273">
    <property type="protein sequence ID" value="BAO44972.1"/>
    <property type="molecule type" value="Genomic_DNA"/>
</dbReference>
<dbReference type="GO" id="GO:0046654">
    <property type="term" value="P:tetrahydrofolate biosynthetic process"/>
    <property type="evidence" value="ECO:0007669"/>
    <property type="project" value="UniProtKB-UniPathway"/>
</dbReference>
<dbReference type="OrthoDB" id="9790168at2"/>
<dbReference type="Gene3D" id="3.30.70.560">
    <property type="entry name" value="7,8-Dihydro-6-hydroxymethylpterin-pyrophosphokinase HPPK"/>
    <property type="match status" value="1"/>
</dbReference>
<dbReference type="AlphaFoldDB" id="A0A7U6GJU9"/>
<dbReference type="KEGG" id="tbn:TBH_C2058"/>
<dbReference type="InterPro" id="IPR000550">
    <property type="entry name" value="Hppk"/>
</dbReference>
<evidence type="ECO:0000256" key="5">
    <source>
        <dbReference type="ARBA" id="ARBA00022777"/>
    </source>
</evidence>
<keyword evidence="5 9" id="KW-0418">Kinase</keyword>
<keyword evidence="3 9" id="KW-0808">Transferase</keyword>
<keyword evidence="6" id="KW-0067">ATP-binding</keyword>
<evidence type="ECO:0000259" key="8">
    <source>
        <dbReference type="PROSITE" id="PS00794"/>
    </source>
</evidence>
<dbReference type="NCBIfam" id="TIGR01498">
    <property type="entry name" value="folK"/>
    <property type="match status" value="1"/>
</dbReference>
<evidence type="ECO:0000256" key="1">
    <source>
        <dbReference type="ARBA" id="ARBA00005051"/>
    </source>
</evidence>
<dbReference type="RefSeq" id="WP_041068234.1">
    <property type="nucleotide sequence ID" value="NZ_AP012273.1"/>
</dbReference>